<proteinExistence type="predicted"/>
<protein>
    <submittedName>
        <fullName evidence="1">Uncharacterized protein</fullName>
    </submittedName>
</protein>
<dbReference type="AlphaFoldDB" id="A0A0V1GBZ7"/>
<dbReference type="Proteomes" id="UP000055024">
    <property type="component" value="Unassembled WGS sequence"/>
</dbReference>
<sequence length="30" mass="3208">MFQVPKLAVSSSRPFIPQLLGSLGANSPKH</sequence>
<gene>
    <name evidence="1" type="ORF">T11_17255</name>
</gene>
<evidence type="ECO:0000313" key="1">
    <source>
        <dbReference type="EMBL" id="KRY95637.1"/>
    </source>
</evidence>
<dbReference type="EMBL" id="JYDP01003580">
    <property type="protein sequence ID" value="KRY95637.1"/>
    <property type="molecule type" value="Genomic_DNA"/>
</dbReference>
<reference evidence="1 2" key="1">
    <citation type="submission" date="2015-01" db="EMBL/GenBank/DDBJ databases">
        <title>Evolution of Trichinella species and genotypes.</title>
        <authorList>
            <person name="Korhonen P.K."/>
            <person name="Edoardo P."/>
            <person name="Giuseppe L.R."/>
            <person name="Gasser R.B."/>
        </authorList>
    </citation>
    <scope>NUCLEOTIDE SEQUENCE [LARGE SCALE GENOMIC DNA]</scope>
    <source>
        <strain evidence="1">ISS1029</strain>
    </source>
</reference>
<comment type="caution">
    <text evidence="1">The sequence shown here is derived from an EMBL/GenBank/DDBJ whole genome shotgun (WGS) entry which is preliminary data.</text>
</comment>
<accession>A0A0V1GBZ7</accession>
<keyword evidence="2" id="KW-1185">Reference proteome</keyword>
<evidence type="ECO:0000313" key="2">
    <source>
        <dbReference type="Proteomes" id="UP000055024"/>
    </source>
</evidence>
<name>A0A0V1GBZ7_9BILA</name>
<organism evidence="1 2">
    <name type="scientific">Trichinella zimbabwensis</name>
    <dbReference type="NCBI Taxonomy" id="268475"/>
    <lineage>
        <taxon>Eukaryota</taxon>
        <taxon>Metazoa</taxon>
        <taxon>Ecdysozoa</taxon>
        <taxon>Nematoda</taxon>
        <taxon>Enoplea</taxon>
        <taxon>Dorylaimia</taxon>
        <taxon>Trichinellida</taxon>
        <taxon>Trichinellidae</taxon>
        <taxon>Trichinella</taxon>
    </lineage>
</organism>